<dbReference type="InterPro" id="IPR036770">
    <property type="entry name" value="Ankyrin_rpt-contain_sf"/>
</dbReference>
<gene>
    <name evidence="1" type="ORF">MKZ38_009515</name>
</gene>
<dbReference type="AlphaFoldDB" id="A0AAD5RTD4"/>
<accession>A0AAD5RTD4</accession>
<evidence type="ECO:0000313" key="1">
    <source>
        <dbReference type="EMBL" id="KAJ2903676.1"/>
    </source>
</evidence>
<organism evidence="1 2">
    <name type="scientific">Zalerion maritima</name>
    <dbReference type="NCBI Taxonomy" id="339359"/>
    <lineage>
        <taxon>Eukaryota</taxon>
        <taxon>Fungi</taxon>
        <taxon>Dikarya</taxon>
        <taxon>Ascomycota</taxon>
        <taxon>Pezizomycotina</taxon>
        <taxon>Sordariomycetes</taxon>
        <taxon>Lulworthiomycetidae</taxon>
        <taxon>Lulworthiales</taxon>
        <taxon>Lulworthiaceae</taxon>
        <taxon>Zalerion</taxon>
    </lineage>
</organism>
<evidence type="ECO:0000313" key="2">
    <source>
        <dbReference type="Proteomes" id="UP001201980"/>
    </source>
</evidence>
<dbReference type="SUPFAM" id="SSF48403">
    <property type="entry name" value="Ankyrin repeat"/>
    <property type="match status" value="1"/>
</dbReference>
<protein>
    <submittedName>
        <fullName evidence="1">Ankyrin</fullName>
    </submittedName>
</protein>
<dbReference type="EMBL" id="JAKWBI020000075">
    <property type="protein sequence ID" value="KAJ2903676.1"/>
    <property type="molecule type" value="Genomic_DNA"/>
</dbReference>
<name>A0AAD5RTD4_9PEZI</name>
<dbReference type="Gene3D" id="1.25.40.20">
    <property type="entry name" value="Ankyrin repeat-containing domain"/>
    <property type="match status" value="1"/>
</dbReference>
<sequence>MLLETGLPDVNSSNGRGETPLLLATQHGGGKVEYSFYSSSFFRWQEPQLLLANHRIQANAKDRGGRTPLWRAQGKKHTIVAMVLIEKGATGGFYGSIDEMLIDSYDEADSDDDTLSWDPD</sequence>
<proteinExistence type="predicted"/>
<keyword evidence="2" id="KW-1185">Reference proteome</keyword>
<reference evidence="1" key="1">
    <citation type="submission" date="2022-07" db="EMBL/GenBank/DDBJ databases">
        <title>Draft genome sequence of Zalerion maritima ATCC 34329, a (micro)plastics degrading marine fungus.</title>
        <authorList>
            <person name="Paco A."/>
            <person name="Goncalves M.F.M."/>
            <person name="Rocha-Santos T.A.P."/>
            <person name="Alves A."/>
        </authorList>
    </citation>
    <scope>NUCLEOTIDE SEQUENCE</scope>
    <source>
        <strain evidence="1">ATCC 34329</strain>
    </source>
</reference>
<dbReference type="Proteomes" id="UP001201980">
    <property type="component" value="Unassembled WGS sequence"/>
</dbReference>
<comment type="caution">
    <text evidence="1">The sequence shown here is derived from an EMBL/GenBank/DDBJ whole genome shotgun (WGS) entry which is preliminary data.</text>
</comment>